<comment type="caution">
    <text evidence="7">The sequence shown here is derived from an EMBL/GenBank/DDBJ whole genome shotgun (WGS) entry which is preliminary data.</text>
</comment>
<sequence length="459" mass="51662">MDCPLEPVNHDDTSVSPSADINEHDLDYMVIPEISLEVGDDVSELSSEEMVPTDSNYSGPSKKFSNKKNKGKEKATVLATVSPSGTKNAFDLMHSQQQKNARITDHNDAPNVFIGSKVYIDNIRHSVCNIEMVDGKACDIKVKTDDSMTALWRHLNLEHGYTKNSVRQPNRKQTTITKAFEISSAKPHNTTEQAIYDKTITEVIVMQNLSLSFTEEKIGKLKVLSMRDLIKLASASTWINENFELNNAVLVVTFLRYPHTADAIVKCIEDVLEHWNLKTKVFSITSDSGANMKSACNKLGVKWVPCSAHILNLIVQKRLLPAMKLITRMNRLIIFFTTPKQSEHLEAVQESIQKQQKSNQEKFDDDKILFLAIAIDPRCKNFEYEGAILKGQDYFRLEYDQIISNKGLGSSSSKATLDLSGSSISMVFMAVQQNATYKNEVDQYLMIETIGPLDNLLQW</sequence>
<evidence type="ECO:0000313" key="7">
    <source>
        <dbReference type="EMBL" id="CAG8647003.1"/>
    </source>
</evidence>
<dbReference type="EMBL" id="CAJVQB010004840">
    <property type="protein sequence ID" value="CAG8647003.1"/>
    <property type="molecule type" value="Genomic_DNA"/>
</dbReference>
<dbReference type="Proteomes" id="UP000789901">
    <property type="component" value="Unassembled WGS sequence"/>
</dbReference>
<evidence type="ECO:0000313" key="8">
    <source>
        <dbReference type="Proteomes" id="UP000789901"/>
    </source>
</evidence>
<evidence type="ECO:0000256" key="4">
    <source>
        <dbReference type="ARBA" id="ARBA00022833"/>
    </source>
</evidence>
<evidence type="ECO:0000256" key="5">
    <source>
        <dbReference type="ARBA" id="ARBA00023242"/>
    </source>
</evidence>
<protein>
    <submittedName>
        <fullName evidence="7">45009_t:CDS:1</fullName>
    </submittedName>
</protein>
<comment type="subcellular location">
    <subcellularLocation>
        <location evidence="1">Nucleus</location>
    </subcellularLocation>
</comment>
<accession>A0ABN7UPK0</accession>
<evidence type="ECO:0000256" key="2">
    <source>
        <dbReference type="ARBA" id="ARBA00022723"/>
    </source>
</evidence>
<keyword evidence="2" id="KW-0479">Metal-binding</keyword>
<evidence type="ECO:0000256" key="6">
    <source>
        <dbReference type="SAM" id="MobiDB-lite"/>
    </source>
</evidence>
<dbReference type="SUPFAM" id="SSF53098">
    <property type="entry name" value="Ribonuclease H-like"/>
    <property type="match status" value="1"/>
</dbReference>
<evidence type="ECO:0000256" key="1">
    <source>
        <dbReference type="ARBA" id="ARBA00004123"/>
    </source>
</evidence>
<proteinExistence type="predicted"/>
<feature type="region of interest" description="Disordered" evidence="6">
    <location>
        <begin position="44"/>
        <end position="71"/>
    </location>
</feature>
<keyword evidence="3" id="KW-0863">Zinc-finger</keyword>
<organism evidence="7 8">
    <name type="scientific">Gigaspora margarita</name>
    <dbReference type="NCBI Taxonomy" id="4874"/>
    <lineage>
        <taxon>Eukaryota</taxon>
        <taxon>Fungi</taxon>
        <taxon>Fungi incertae sedis</taxon>
        <taxon>Mucoromycota</taxon>
        <taxon>Glomeromycotina</taxon>
        <taxon>Glomeromycetes</taxon>
        <taxon>Diversisporales</taxon>
        <taxon>Gigasporaceae</taxon>
        <taxon>Gigaspora</taxon>
    </lineage>
</organism>
<dbReference type="InterPro" id="IPR052035">
    <property type="entry name" value="ZnF_BED_domain_contain"/>
</dbReference>
<keyword evidence="4" id="KW-0862">Zinc</keyword>
<reference evidence="7 8" key="1">
    <citation type="submission" date="2021-06" db="EMBL/GenBank/DDBJ databases">
        <authorList>
            <person name="Kallberg Y."/>
            <person name="Tangrot J."/>
            <person name="Rosling A."/>
        </authorList>
    </citation>
    <scope>NUCLEOTIDE SEQUENCE [LARGE SCALE GENOMIC DNA]</scope>
    <source>
        <strain evidence="7 8">120-4 pot B 10/14</strain>
    </source>
</reference>
<evidence type="ECO:0000256" key="3">
    <source>
        <dbReference type="ARBA" id="ARBA00022771"/>
    </source>
</evidence>
<gene>
    <name evidence="7" type="ORF">GMARGA_LOCUS9149</name>
</gene>
<keyword evidence="5" id="KW-0539">Nucleus</keyword>
<dbReference type="InterPro" id="IPR012337">
    <property type="entry name" value="RNaseH-like_sf"/>
</dbReference>
<dbReference type="PANTHER" id="PTHR46481">
    <property type="entry name" value="ZINC FINGER BED DOMAIN-CONTAINING PROTEIN 4"/>
    <property type="match status" value="1"/>
</dbReference>
<feature type="region of interest" description="Disordered" evidence="6">
    <location>
        <begin position="1"/>
        <end position="20"/>
    </location>
</feature>
<name>A0ABN7UPK0_GIGMA</name>
<dbReference type="PANTHER" id="PTHR46481:SF10">
    <property type="entry name" value="ZINC FINGER BED DOMAIN-CONTAINING PROTEIN 39"/>
    <property type="match status" value="1"/>
</dbReference>
<keyword evidence="8" id="KW-1185">Reference proteome</keyword>